<evidence type="ECO:0008006" key="3">
    <source>
        <dbReference type="Google" id="ProtNLM"/>
    </source>
</evidence>
<keyword evidence="2" id="KW-1185">Reference proteome</keyword>
<protein>
    <recommendedName>
        <fullName evidence="3">DUF3108 domain-containing protein</fullName>
    </recommendedName>
</protein>
<gene>
    <name evidence="1" type="ORF">GCM10009431_16300</name>
</gene>
<name>A0ABN1JP18_9FLAO</name>
<evidence type="ECO:0000313" key="1">
    <source>
        <dbReference type="EMBL" id="GAA0743305.1"/>
    </source>
</evidence>
<dbReference type="Pfam" id="PF11306">
    <property type="entry name" value="DUF3108"/>
    <property type="match status" value="1"/>
</dbReference>
<dbReference type="InterPro" id="IPR021457">
    <property type="entry name" value="DUF3108"/>
</dbReference>
<accession>A0ABN1JP18</accession>
<comment type="caution">
    <text evidence="1">The sequence shown here is derived from an EMBL/GenBank/DDBJ whole genome shotgun (WGS) entry which is preliminary data.</text>
</comment>
<reference evidence="1 2" key="1">
    <citation type="journal article" date="2019" name="Int. J. Syst. Evol. Microbiol.">
        <title>The Global Catalogue of Microorganisms (GCM) 10K type strain sequencing project: providing services to taxonomists for standard genome sequencing and annotation.</title>
        <authorList>
            <consortium name="The Broad Institute Genomics Platform"/>
            <consortium name="The Broad Institute Genome Sequencing Center for Infectious Disease"/>
            <person name="Wu L."/>
            <person name="Ma J."/>
        </authorList>
    </citation>
    <scope>NUCLEOTIDE SEQUENCE [LARGE SCALE GENOMIC DNA]</scope>
    <source>
        <strain evidence="1 2">JCM 15976</strain>
    </source>
</reference>
<dbReference type="Proteomes" id="UP001500736">
    <property type="component" value="Unassembled WGS sequence"/>
</dbReference>
<evidence type="ECO:0000313" key="2">
    <source>
        <dbReference type="Proteomes" id="UP001500736"/>
    </source>
</evidence>
<organism evidence="1 2">
    <name type="scientific">Gaetbulibacter jejuensis</name>
    <dbReference type="NCBI Taxonomy" id="584607"/>
    <lineage>
        <taxon>Bacteria</taxon>
        <taxon>Pseudomonadati</taxon>
        <taxon>Bacteroidota</taxon>
        <taxon>Flavobacteriia</taxon>
        <taxon>Flavobacteriales</taxon>
        <taxon>Flavobacteriaceae</taxon>
        <taxon>Gaetbulibacter</taxon>
    </lineage>
</organism>
<dbReference type="RefSeq" id="WP_343797335.1">
    <property type="nucleotide sequence ID" value="NZ_BAAAGF010000002.1"/>
</dbReference>
<dbReference type="EMBL" id="BAAAGF010000002">
    <property type="protein sequence ID" value="GAA0743305.1"/>
    <property type="molecule type" value="Genomic_DNA"/>
</dbReference>
<proteinExistence type="predicted"/>
<sequence length="245" mass="28222">MKHTLYLVIFIISTTLSIFGQEKQLTPLSHSADESLLKSETYVMDWLVVTDTTEVKIGEVVTQIQKKNAVIYIITQVKMKQSKSEWVDSTTVAAGSFKPLYHASYNEQRDMVLKFDKQIKGYYLDKKTAIKTEILEETQQPFFDSNFYPQLIRLLPLKDSYSASISIFDYNPKSKVGVIAATVKNTKKTTLNFNKTSIPVWKVEVTDDISDNNVLNTYYIDTRTRKLLMHEIDFGGRKMIMRLSE</sequence>